<comment type="caution">
    <text evidence="3">The sequence shown here is derived from an EMBL/GenBank/DDBJ whole genome shotgun (WGS) entry which is preliminary data.</text>
</comment>
<dbReference type="Proteomes" id="UP000518752">
    <property type="component" value="Unassembled WGS sequence"/>
</dbReference>
<dbReference type="InterPro" id="IPR018494">
    <property type="entry name" value="Oxysterol-bd_CS"/>
</dbReference>
<accession>A0A8H5M680</accession>
<dbReference type="Gene3D" id="2.40.160.120">
    <property type="match status" value="1"/>
</dbReference>
<sequence length="327" mass="36311">MVICHDFNAFQVLRQCYFVVQKDIAAMCVSRPRHPHRAPVEPLDGPRRMEPIPNLEFSHYLDCPDVFAAFVAHFFTPNLAHRLNGFLRINDSDDPFERMLAVIRFAATKDLQYIQGKDDPRLIVTSDDEPPVAQLLVTAPTTSFAPPESTLLLPSNTASIKSSKSSRSSKSFMSSLTPKSPSTAATNTQKATSAPRCHNFTLTVEKLRVVYLTEQISHHPPVSAYYAACPSRHVELLGLDQISAKVAGTSVKVSLGAFNEVITCTGGGHGQKFRTIIEYKEESWLGRAHFLIEGVIHTVFENETQHEEWTRIKDVPPSCVVAVCYGS</sequence>
<dbReference type="OrthoDB" id="48057at2759"/>
<dbReference type="PANTHER" id="PTHR10972:SF212">
    <property type="entry name" value="OXYSTEROL-BINDING PROTEIN-LIKE PROTEIN 1"/>
    <property type="match status" value="1"/>
</dbReference>
<dbReference type="GO" id="GO:0016020">
    <property type="term" value="C:membrane"/>
    <property type="evidence" value="ECO:0007669"/>
    <property type="project" value="TreeGrafter"/>
</dbReference>
<keyword evidence="4" id="KW-1185">Reference proteome</keyword>
<gene>
    <name evidence="3" type="ORF">D9757_012719</name>
</gene>
<feature type="compositionally biased region" description="Polar residues" evidence="2">
    <location>
        <begin position="176"/>
        <end position="191"/>
    </location>
</feature>
<dbReference type="GO" id="GO:0032934">
    <property type="term" value="F:sterol binding"/>
    <property type="evidence" value="ECO:0007669"/>
    <property type="project" value="TreeGrafter"/>
</dbReference>
<protein>
    <recommendedName>
        <fullName evidence="5">Oxysterol-binding protein</fullName>
    </recommendedName>
</protein>
<dbReference type="EMBL" id="JAACJN010000052">
    <property type="protein sequence ID" value="KAF5382358.1"/>
    <property type="molecule type" value="Genomic_DNA"/>
</dbReference>
<dbReference type="PROSITE" id="PS01013">
    <property type="entry name" value="OSBP"/>
    <property type="match status" value="1"/>
</dbReference>
<comment type="similarity">
    <text evidence="1">Belongs to the OSBP family.</text>
</comment>
<evidence type="ECO:0008006" key="5">
    <source>
        <dbReference type="Google" id="ProtNLM"/>
    </source>
</evidence>
<dbReference type="AlphaFoldDB" id="A0A8H5M680"/>
<feature type="compositionally biased region" description="Low complexity" evidence="2">
    <location>
        <begin position="156"/>
        <end position="175"/>
    </location>
</feature>
<dbReference type="SUPFAM" id="SSF144000">
    <property type="entry name" value="Oxysterol-binding protein-like"/>
    <property type="match status" value="1"/>
</dbReference>
<evidence type="ECO:0000313" key="3">
    <source>
        <dbReference type="EMBL" id="KAF5382358.1"/>
    </source>
</evidence>
<evidence type="ECO:0000313" key="4">
    <source>
        <dbReference type="Proteomes" id="UP000518752"/>
    </source>
</evidence>
<proteinExistence type="inferred from homology"/>
<reference evidence="3 4" key="1">
    <citation type="journal article" date="2020" name="ISME J.">
        <title>Uncovering the hidden diversity of litter-decomposition mechanisms in mushroom-forming fungi.</title>
        <authorList>
            <person name="Floudas D."/>
            <person name="Bentzer J."/>
            <person name="Ahren D."/>
            <person name="Johansson T."/>
            <person name="Persson P."/>
            <person name="Tunlid A."/>
        </authorList>
    </citation>
    <scope>NUCLEOTIDE SEQUENCE [LARGE SCALE GENOMIC DNA]</scope>
    <source>
        <strain evidence="3 4">CBS 406.79</strain>
    </source>
</reference>
<dbReference type="InterPro" id="IPR000648">
    <property type="entry name" value="Oxysterol-bd"/>
</dbReference>
<feature type="region of interest" description="Disordered" evidence="2">
    <location>
        <begin position="156"/>
        <end position="191"/>
    </location>
</feature>
<evidence type="ECO:0000256" key="1">
    <source>
        <dbReference type="ARBA" id="ARBA00008842"/>
    </source>
</evidence>
<dbReference type="InterPro" id="IPR037239">
    <property type="entry name" value="OSBP_sf"/>
</dbReference>
<evidence type="ECO:0000256" key="2">
    <source>
        <dbReference type="SAM" id="MobiDB-lite"/>
    </source>
</evidence>
<organism evidence="3 4">
    <name type="scientific">Collybiopsis confluens</name>
    <dbReference type="NCBI Taxonomy" id="2823264"/>
    <lineage>
        <taxon>Eukaryota</taxon>
        <taxon>Fungi</taxon>
        <taxon>Dikarya</taxon>
        <taxon>Basidiomycota</taxon>
        <taxon>Agaricomycotina</taxon>
        <taxon>Agaricomycetes</taxon>
        <taxon>Agaricomycetidae</taxon>
        <taxon>Agaricales</taxon>
        <taxon>Marasmiineae</taxon>
        <taxon>Omphalotaceae</taxon>
        <taxon>Collybiopsis</taxon>
    </lineage>
</organism>
<dbReference type="PANTHER" id="PTHR10972">
    <property type="entry name" value="OXYSTEROL-BINDING PROTEIN-RELATED"/>
    <property type="match status" value="1"/>
</dbReference>
<name>A0A8H5M680_9AGAR</name>
<dbReference type="GO" id="GO:0005829">
    <property type="term" value="C:cytosol"/>
    <property type="evidence" value="ECO:0007669"/>
    <property type="project" value="TreeGrafter"/>
</dbReference>